<evidence type="ECO:0000313" key="2">
    <source>
        <dbReference type="EMBL" id="MBL1088745.1"/>
    </source>
</evidence>
<dbReference type="InterPro" id="IPR045733">
    <property type="entry name" value="DUF6087"/>
</dbReference>
<reference evidence="2 3" key="1">
    <citation type="submission" date="2021-01" db="EMBL/GenBank/DDBJ databases">
        <title>WGS of actinomycetes isolated from Thailand.</title>
        <authorList>
            <person name="Thawai C."/>
        </authorList>
    </citation>
    <scope>NUCLEOTIDE SEQUENCE [LARGE SCALE GENOMIC DNA]</scope>
    <source>
        <strain evidence="2 3">CH9-7</strain>
    </source>
</reference>
<evidence type="ECO:0000256" key="1">
    <source>
        <dbReference type="SAM" id="MobiDB-lite"/>
    </source>
</evidence>
<sequence length="103" mass="11246">MDDEPLSEWAERRYAKVGRLRAIPLVTGDGLKGAHLNPDAPRAIQRWNGYSWEAHGFASNLAEAQQILYPEVIESPGPGPGPAPKLGAGTGKHRRPQAPRSER</sequence>
<dbReference type="Proteomes" id="UP000629371">
    <property type="component" value="Unassembled WGS sequence"/>
</dbReference>
<dbReference type="Pfam" id="PF19565">
    <property type="entry name" value="DUF6087"/>
    <property type="match status" value="1"/>
</dbReference>
<dbReference type="RefSeq" id="WP_201801805.1">
    <property type="nucleotide sequence ID" value="NZ_JAERRI010000002.1"/>
</dbReference>
<proteinExistence type="predicted"/>
<feature type="region of interest" description="Disordered" evidence="1">
    <location>
        <begin position="71"/>
        <end position="103"/>
    </location>
</feature>
<evidence type="ECO:0000313" key="3">
    <source>
        <dbReference type="Proteomes" id="UP000629371"/>
    </source>
</evidence>
<comment type="caution">
    <text evidence="2">The sequence shown here is derived from an EMBL/GenBank/DDBJ whole genome shotgun (WGS) entry which is preliminary data.</text>
</comment>
<gene>
    <name evidence="2" type="ORF">JK360_04980</name>
</gene>
<organism evidence="2 3">
    <name type="scientific">Streptomyces siderophoricus</name>
    <dbReference type="NCBI Taxonomy" id="2802281"/>
    <lineage>
        <taxon>Bacteria</taxon>
        <taxon>Bacillati</taxon>
        <taxon>Actinomycetota</taxon>
        <taxon>Actinomycetes</taxon>
        <taxon>Kitasatosporales</taxon>
        <taxon>Streptomycetaceae</taxon>
        <taxon>Streptomyces</taxon>
    </lineage>
</organism>
<dbReference type="EMBL" id="JAERRI010000002">
    <property type="protein sequence ID" value="MBL1088745.1"/>
    <property type="molecule type" value="Genomic_DNA"/>
</dbReference>
<protein>
    <submittedName>
        <fullName evidence="2">Uncharacterized protein</fullName>
    </submittedName>
</protein>
<keyword evidence="3" id="KW-1185">Reference proteome</keyword>
<name>A0ABS1ML61_9ACTN</name>
<accession>A0ABS1ML61</accession>